<dbReference type="Proteomes" id="UP001596119">
    <property type="component" value="Unassembled WGS sequence"/>
</dbReference>
<dbReference type="InterPro" id="IPR036890">
    <property type="entry name" value="HATPase_C_sf"/>
</dbReference>
<dbReference type="PANTHER" id="PTHR35526">
    <property type="entry name" value="ANTI-SIGMA-F FACTOR RSBW-RELATED"/>
    <property type="match status" value="1"/>
</dbReference>
<dbReference type="SUPFAM" id="SSF55874">
    <property type="entry name" value="ATPase domain of HSP90 chaperone/DNA topoisomerase II/histidine kinase"/>
    <property type="match status" value="1"/>
</dbReference>
<comment type="caution">
    <text evidence="3">The sequence shown here is derived from an EMBL/GenBank/DDBJ whole genome shotgun (WGS) entry which is preliminary data.</text>
</comment>
<reference evidence="4" key="1">
    <citation type="journal article" date="2019" name="Int. J. Syst. Evol. Microbiol.">
        <title>The Global Catalogue of Microorganisms (GCM) 10K type strain sequencing project: providing services to taxonomists for standard genome sequencing and annotation.</title>
        <authorList>
            <consortium name="The Broad Institute Genomics Platform"/>
            <consortium name="The Broad Institute Genome Sequencing Center for Infectious Disease"/>
            <person name="Wu L."/>
            <person name="Ma J."/>
        </authorList>
    </citation>
    <scope>NUCLEOTIDE SEQUENCE [LARGE SCALE GENOMIC DNA]</scope>
    <source>
        <strain evidence="4">CGMCC 4.7397</strain>
    </source>
</reference>
<accession>A0ABW1I9A2</accession>
<keyword evidence="1" id="KW-0723">Serine/threonine-protein kinase</keyword>
<organism evidence="3 4">
    <name type="scientific">Pseudonocardia lutea</name>
    <dbReference type="NCBI Taxonomy" id="2172015"/>
    <lineage>
        <taxon>Bacteria</taxon>
        <taxon>Bacillati</taxon>
        <taxon>Actinomycetota</taxon>
        <taxon>Actinomycetes</taxon>
        <taxon>Pseudonocardiales</taxon>
        <taxon>Pseudonocardiaceae</taxon>
        <taxon>Pseudonocardia</taxon>
    </lineage>
</organism>
<dbReference type="InterPro" id="IPR003594">
    <property type="entry name" value="HATPase_dom"/>
</dbReference>
<dbReference type="GO" id="GO:0005524">
    <property type="term" value="F:ATP binding"/>
    <property type="evidence" value="ECO:0007669"/>
    <property type="project" value="UniProtKB-KW"/>
</dbReference>
<protein>
    <submittedName>
        <fullName evidence="3">ATP-binding protein</fullName>
    </submittedName>
</protein>
<keyword evidence="3" id="KW-0547">Nucleotide-binding</keyword>
<dbReference type="PANTHER" id="PTHR35526:SF3">
    <property type="entry name" value="ANTI-SIGMA-F FACTOR RSBW"/>
    <property type="match status" value="1"/>
</dbReference>
<evidence type="ECO:0000313" key="3">
    <source>
        <dbReference type="EMBL" id="MFC5949820.1"/>
    </source>
</evidence>
<feature type="domain" description="Histidine kinase/HSP90-like ATPase" evidence="2">
    <location>
        <begin position="18"/>
        <end position="132"/>
    </location>
</feature>
<evidence type="ECO:0000259" key="2">
    <source>
        <dbReference type="Pfam" id="PF13581"/>
    </source>
</evidence>
<name>A0ABW1I9A2_9PSEU</name>
<dbReference type="Pfam" id="PF13581">
    <property type="entry name" value="HATPase_c_2"/>
    <property type="match status" value="1"/>
</dbReference>
<keyword evidence="1" id="KW-0808">Transferase</keyword>
<evidence type="ECO:0000313" key="4">
    <source>
        <dbReference type="Proteomes" id="UP001596119"/>
    </source>
</evidence>
<dbReference type="Gene3D" id="3.30.565.10">
    <property type="entry name" value="Histidine kinase-like ATPase, C-terminal domain"/>
    <property type="match status" value="1"/>
</dbReference>
<dbReference type="InterPro" id="IPR050267">
    <property type="entry name" value="Anti-sigma-factor_SerPK"/>
</dbReference>
<evidence type="ECO:0000256" key="1">
    <source>
        <dbReference type="ARBA" id="ARBA00022527"/>
    </source>
</evidence>
<dbReference type="EMBL" id="JBHSQK010000039">
    <property type="protein sequence ID" value="MFC5949820.1"/>
    <property type="molecule type" value="Genomic_DNA"/>
</dbReference>
<proteinExistence type="predicted"/>
<sequence length="136" mass="14952">MLVETNHELPEAHGYAEFPFDRTRLGRARAFAAGQAARAGLDEDRCEDFLLAIGELAANSIRHGGGSGRLRVWTEDGYLVGEMHDAGRLEDPLTGRRRPADSQLSGRGLPMVQHLADLVRTHTGRGGTTTRVHLRR</sequence>
<dbReference type="CDD" id="cd16936">
    <property type="entry name" value="HATPase_RsbW-like"/>
    <property type="match status" value="1"/>
</dbReference>
<dbReference type="RefSeq" id="WP_379566963.1">
    <property type="nucleotide sequence ID" value="NZ_JBHSQK010000039.1"/>
</dbReference>
<keyword evidence="1" id="KW-0418">Kinase</keyword>
<keyword evidence="4" id="KW-1185">Reference proteome</keyword>
<keyword evidence="3" id="KW-0067">ATP-binding</keyword>
<gene>
    <name evidence="3" type="ORF">ACFQH9_16225</name>
</gene>